<evidence type="ECO:0008006" key="6">
    <source>
        <dbReference type="Google" id="ProtNLM"/>
    </source>
</evidence>
<name>A0ABR4CUQ6_9HELO</name>
<comment type="caution">
    <text evidence="4">The sequence shown here is derived from an EMBL/GenBank/DDBJ whole genome shotgun (WGS) entry which is preliminary data.</text>
</comment>
<dbReference type="InterPro" id="IPR055427">
    <property type="entry name" value="TRAPPC13_N"/>
</dbReference>
<gene>
    <name evidence="4" type="ORF">VTL71DRAFT_10515</name>
</gene>
<feature type="region of interest" description="Disordered" evidence="1">
    <location>
        <begin position="129"/>
        <end position="172"/>
    </location>
</feature>
<feature type="compositionally biased region" description="Basic and acidic residues" evidence="1">
    <location>
        <begin position="146"/>
        <end position="167"/>
    </location>
</feature>
<protein>
    <recommendedName>
        <fullName evidence="6">Trafficking protein particle complex subunit 13</fullName>
    </recommendedName>
</protein>
<evidence type="ECO:0000313" key="4">
    <source>
        <dbReference type="EMBL" id="KAL2073191.1"/>
    </source>
</evidence>
<feature type="region of interest" description="Disordered" evidence="1">
    <location>
        <begin position="232"/>
        <end position="253"/>
    </location>
</feature>
<feature type="compositionally biased region" description="Pro residues" evidence="1">
    <location>
        <begin position="37"/>
        <end position="47"/>
    </location>
</feature>
<dbReference type="Pfam" id="PF23647">
    <property type="entry name" value="TRAPPC13_M"/>
    <property type="match status" value="1"/>
</dbReference>
<dbReference type="Proteomes" id="UP001595075">
    <property type="component" value="Unassembled WGS sequence"/>
</dbReference>
<feature type="domain" description="Trafficking protein particle complex subunit 13 middle" evidence="3">
    <location>
        <begin position="253"/>
        <end position="363"/>
    </location>
</feature>
<dbReference type="PANTHER" id="PTHR13134:SF3">
    <property type="entry name" value="TRAFFICKING PROTEIN PARTICLE COMPLEX SUBUNIT 13"/>
    <property type="match status" value="1"/>
</dbReference>
<evidence type="ECO:0000313" key="5">
    <source>
        <dbReference type="Proteomes" id="UP001595075"/>
    </source>
</evidence>
<feature type="compositionally biased region" description="Basic and acidic residues" evidence="1">
    <location>
        <begin position="242"/>
        <end position="253"/>
    </location>
</feature>
<dbReference type="EMBL" id="JAZHXI010000003">
    <property type="protein sequence ID" value="KAL2073191.1"/>
    <property type="molecule type" value="Genomic_DNA"/>
</dbReference>
<reference evidence="4 5" key="1">
    <citation type="journal article" date="2024" name="Commun. Biol.">
        <title>Comparative genomic analysis of thermophilic fungi reveals convergent evolutionary adaptations and gene losses.</title>
        <authorList>
            <person name="Steindorff A.S."/>
            <person name="Aguilar-Pontes M.V."/>
            <person name="Robinson A.J."/>
            <person name="Andreopoulos B."/>
            <person name="LaButti K."/>
            <person name="Kuo A."/>
            <person name="Mondo S."/>
            <person name="Riley R."/>
            <person name="Otillar R."/>
            <person name="Haridas S."/>
            <person name="Lipzen A."/>
            <person name="Grimwood J."/>
            <person name="Schmutz J."/>
            <person name="Clum A."/>
            <person name="Reid I.D."/>
            <person name="Moisan M.C."/>
            <person name="Butler G."/>
            <person name="Nguyen T.T.M."/>
            <person name="Dewar K."/>
            <person name="Conant G."/>
            <person name="Drula E."/>
            <person name="Henrissat B."/>
            <person name="Hansel C."/>
            <person name="Singer S."/>
            <person name="Hutchinson M.I."/>
            <person name="de Vries R.P."/>
            <person name="Natvig D.O."/>
            <person name="Powell A.J."/>
            <person name="Tsang A."/>
            <person name="Grigoriev I.V."/>
        </authorList>
    </citation>
    <scope>NUCLEOTIDE SEQUENCE [LARGE SCALE GENOMIC DNA]</scope>
    <source>
        <strain evidence="4 5">CBS 494.80</strain>
    </source>
</reference>
<evidence type="ECO:0000256" key="1">
    <source>
        <dbReference type="SAM" id="MobiDB-lite"/>
    </source>
</evidence>
<feature type="region of interest" description="Disordered" evidence="1">
    <location>
        <begin position="31"/>
        <end position="63"/>
    </location>
</feature>
<proteinExistence type="predicted"/>
<dbReference type="InterPro" id="IPR055429">
    <property type="entry name" value="TRAPPC13_M"/>
</dbReference>
<feature type="compositionally biased region" description="Low complexity" evidence="1">
    <location>
        <begin position="48"/>
        <end position="60"/>
    </location>
</feature>
<sequence>MSHQRGASTVDSIKEPHSVSLKVLRLSRPSLSIQHPLPTPSPSPSPTPSQSHSNPHPSASLAYPSTTTDPFILSPLLTLPPAFGSAYVGETFSCTLCANNEILPGSSAAAKVITNVRIEAEMKIPSSGVPLSLVLGPESSPTDEIENSKEKSESETDPEKDTDKDQDGVDLAPGKSLQKIVNFDLKEEGSHVLAVTVTYSETTPTSGRIRTFRKLYQFVCKGCMVVRTKTGALPSSSSATRSGDKEKDQEKEKVKVKESRRWALEAQLENCGEEIITLDMVVLETTEGFKSQGLNWEVVGHGEEMERPVLMPGDVQQVCFLVEEVIGDEDVPEPVDGRLVFGILSLGWRGAMGNRGFLSTGPLGARVK</sequence>
<keyword evidence="5" id="KW-1185">Reference proteome</keyword>
<feature type="domain" description="Trafficking protein particle complex subunit 13 N-terminal" evidence="2">
    <location>
        <begin position="17"/>
        <end position="220"/>
    </location>
</feature>
<evidence type="ECO:0000259" key="2">
    <source>
        <dbReference type="Pfam" id="PF06159"/>
    </source>
</evidence>
<dbReference type="InterPro" id="IPR010378">
    <property type="entry name" value="TRAPPC13"/>
</dbReference>
<organism evidence="4 5">
    <name type="scientific">Oculimacula yallundae</name>
    <dbReference type="NCBI Taxonomy" id="86028"/>
    <lineage>
        <taxon>Eukaryota</taxon>
        <taxon>Fungi</taxon>
        <taxon>Dikarya</taxon>
        <taxon>Ascomycota</taxon>
        <taxon>Pezizomycotina</taxon>
        <taxon>Leotiomycetes</taxon>
        <taxon>Helotiales</taxon>
        <taxon>Ploettnerulaceae</taxon>
        <taxon>Oculimacula</taxon>
    </lineage>
</organism>
<dbReference type="PANTHER" id="PTHR13134">
    <property type="entry name" value="TRAFFICKING PROTEIN PARTICLE COMPLEX SUBUNIT 13"/>
    <property type="match status" value="1"/>
</dbReference>
<accession>A0ABR4CUQ6</accession>
<dbReference type="Pfam" id="PF06159">
    <property type="entry name" value="TRAPPC13_N"/>
    <property type="match status" value="1"/>
</dbReference>
<evidence type="ECO:0000259" key="3">
    <source>
        <dbReference type="Pfam" id="PF23647"/>
    </source>
</evidence>